<dbReference type="PANTHER" id="PTHR43877:SF2">
    <property type="entry name" value="AMINOALKYLPHOSPHONATE N-ACETYLTRANSFERASE-RELATED"/>
    <property type="match status" value="1"/>
</dbReference>
<dbReference type="PROSITE" id="PS51186">
    <property type="entry name" value="GNAT"/>
    <property type="match status" value="1"/>
</dbReference>
<dbReference type="EMBL" id="JABUFE010000005">
    <property type="protein sequence ID" value="NSX55152.1"/>
    <property type="molecule type" value="Genomic_DNA"/>
</dbReference>
<dbReference type="Pfam" id="PF13673">
    <property type="entry name" value="Acetyltransf_10"/>
    <property type="match status" value="1"/>
</dbReference>
<dbReference type="InterPro" id="IPR050832">
    <property type="entry name" value="Bact_Acetyltransf"/>
</dbReference>
<reference evidence="4 5" key="1">
    <citation type="submission" date="2020-06" db="EMBL/GenBank/DDBJ databases">
        <title>Sulfitobacter algicola sp. nov., isolated from green algae.</title>
        <authorList>
            <person name="Wang C."/>
        </authorList>
    </citation>
    <scope>NUCLEOTIDE SEQUENCE [LARGE SCALE GENOMIC DNA]</scope>
    <source>
        <strain evidence="4 5">1151</strain>
    </source>
</reference>
<evidence type="ECO:0000259" key="3">
    <source>
        <dbReference type="PROSITE" id="PS51186"/>
    </source>
</evidence>
<keyword evidence="1" id="KW-0808">Transferase</keyword>
<gene>
    <name evidence="4" type="ORF">HRQ87_10090</name>
</gene>
<evidence type="ECO:0000256" key="1">
    <source>
        <dbReference type="ARBA" id="ARBA00022679"/>
    </source>
</evidence>
<dbReference type="Proteomes" id="UP000777935">
    <property type="component" value="Unassembled WGS sequence"/>
</dbReference>
<dbReference type="CDD" id="cd04301">
    <property type="entry name" value="NAT_SF"/>
    <property type="match status" value="1"/>
</dbReference>
<dbReference type="InterPro" id="IPR000182">
    <property type="entry name" value="GNAT_dom"/>
</dbReference>
<dbReference type="PANTHER" id="PTHR43877">
    <property type="entry name" value="AMINOALKYLPHOSPHONATE N-ACETYLTRANSFERASE-RELATED-RELATED"/>
    <property type="match status" value="1"/>
</dbReference>
<dbReference type="SUPFAM" id="SSF55729">
    <property type="entry name" value="Acyl-CoA N-acyltransferases (Nat)"/>
    <property type="match status" value="1"/>
</dbReference>
<evidence type="ECO:0000313" key="4">
    <source>
        <dbReference type="EMBL" id="NSX55152.1"/>
    </source>
</evidence>
<dbReference type="InterPro" id="IPR016181">
    <property type="entry name" value="Acyl_CoA_acyltransferase"/>
</dbReference>
<accession>A0ABX2IQJ2</accession>
<protein>
    <submittedName>
        <fullName evidence="4">GNAT family N-acetyltransferase</fullName>
    </submittedName>
</protein>
<proteinExistence type="predicted"/>
<organism evidence="4 5">
    <name type="scientific">Parasulfitobacter algicola</name>
    <dbReference type="NCBI Taxonomy" id="2614809"/>
    <lineage>
        <taxon>Bacteria</taxon>
        <taxon>Pseudomonadati</taxon>
        <taxon>Pseudomonadota</taxon>
        <taxon>Alphaproteobacteria</taxon>
        <taxon>Rhodobacterales</taxon>
        <taxon>Roseobacteraceae</taxon>
        <taxon>Parasulfitobacter</taxon>
    </lineage>
</organism>
<dbReference type="Gene3D" id="3.40.630.30">
    <property type="match status" value="1"/>
</dbReference>
<feature type="domain" description="N-acetyltransferase" evidence="3">
    <location>
        <begin position="3"/>
        <end position="140"/>
    </location>
</feature>
<dbReference type="RefSeq" id="WP_174137904.1">
    <property type="nucleotide sequence ID" value="NZ_JABUFE010000005.1"/>
</dbReference>
<keyword evidence="5" id="KW-1185">Reference proteome</keyword>
<evidence type="ECO:0000256" key="2">
    <source>
        <dbReference type="ARBA" id="ARBA00023315"/>
    </source>
</evidence>
<comment type="caution">
    <text evidence="4">The sequence shown here is derived from an EMBL/GenBank/DDBJ whole genome shotgun (WGS) entry which is preliminary data.</text>
</comment>
<sequence length="144" mass="16400">MKLDIKIAESDSDISACMQLRWTVFVQEQNVAEHEDVDGQDDHSIHILATSDGIPVGAARLQHNETYAKIQRVCVPKDHRGLGIGAEIIRFMINYVSQRGDAQFIRLGAQMHALEFYRRLGFVEFGDQYLDAGIWHKDMELDIV</sequence>
<keyword evidence="2" id="KW-0012">Acyltransferase</keyword>
<name>A0ABX2IQJ2_9RHOB</name>
<evidence type="ECO:0000313" key="5">
    <source>
        <dbReference type="Proteomes" id="UP000777935"/>
    </source>
</evidence>